<feature type="domain" description="HTH araC/xylS-type" evidence="4">
    <location>
        <begin position="218"/>
        <end position="316"/>
    </location>
</feature>
<dbReference type="Proteomes" id="UP000527616">
    <property type="component" value="Unassembled WGS sequence"/>
</dbReference>
<keyword evidence="2" id="KW-0804">Transcription</keyword>
<dbReference type="PANTHER" id="PTHR43130:SF3">
    <property type="entry name" value="HTH-TYPE TRANSCRIPTIONAL REGULATOR RV1931C"/>
    <property type="match status" value="1"/>
</dbReference>
<dbReference type="SUPFAM" id="SSF46689">
    <property type="entry name" value="Homeodomain-like"/>
    <property type="match status" value="2"/>
</dbReference>
<dbReference type="EMBL" id="JACBZS010000001">
    <property type="protein sequence ID" value="NYI69767.1"/>
    <property type="molecule type" value="Genomic_DNA"/>
</dbReference>
<dbReference type="SMART" id="SM00342">
    <property type="entry name" value="HTH_ARAC"/>
    <property type="match status" value="1"/>
</dbReference>
<dbReference type="Pfam" id="PF01965">
    <property type="entry name" value="DJ-1_PfpI"/>
    <property type="match status" value="1"/>
</dbReference>
<dbReference type="InterPro" id="IPR018060">
    <property type="entry name" value="HTH_AraC"/>
</dbReference>
<gene>
    <name evidence="5" type="ORF">GGQ54_000327</name>
</gene>
<dbReference type="CDD" id="cd03137">
    <property type="entry name" value="GATase1_AraC_1"/>
    <property type="match status" value="1"/>
</dbReference>
<dbReference type="InterPro" id="IPR029062">
    <property type="entry name" value="Class_I_gatase-like"/>
</dbReference>
<reference evidence="5 6" key="1">
    <citation type="submission" date="2020-07" db="EMBL/GenBank/DDBJ databases">
        <title>Sequencing the genomes of 1000 actinobacteria strains.</title>
        <authorList>
            <person name="Klenk H.-P."/>
        </authorList>
    </citation>
    <scope>NUCLEOTIDE SEQUENCE [LARGE SCALE GENOMIC DNA]</scope>
    <source>
        <strain evidence="5 6">DSM 103164</strain>
    </source>
</reference>
<evidence type="ECO:0000256" key="3">
    <source>
        <dbReference type="SAM" id="MobiDB-lite"/>
    </source>
</evidence>
<dbReference type="PROSITE" id="PS01124">
    <property type="entry name" value="HTH_ARAC_FAMILY_2"/>
    <property type="match status" value="1"/>
</dbReference>
<dbReference type="GO" id="GO:0043565">
    <property type="term" value="F:sequence-specific DNA binding"/>
    <property type="evidence" value="ECO:0007669"/>
    <property type="project" value="InterPro"/>
</dbReference>
<dbReference type="GO" id="GO:0003700">
    <property type="term" value="F:DNA-binding transcription factor activity"/>
    <property type="evidence" value="ECO:0007669"/>
    <property type="project" value="InterPro"/>
</dbReference>
<keyword evidence="1" id="KW-0805">Transcription regulation</keyword>
<protein>
    <submittedName>
        <fullName evidence="5">Transcriptional regulator GlxA family with amidase domain</fullName>
    </submittedName>
</protein>
<feature type="compositionally biased region" description="Pro residues" evidence="3">
    <location>
        <begin position="320"/>
        <end position="329"/>
    </location>
</feature>
<dbReference type="InterPro" id="IPR002818">
    <property type="entry name" value="DJ-1/PfpI"/>
</dbReference>
<sequence>MSQLVAVVADSAVMPFELSLATRVLGSVRDARGRPGYTVRHCSERAGPLATAAGFSITLEHDLSLLRRADLVVVAPSPQHTSLTRMAADTMPPIVRALKECHASRIASVCLGSFLLAAAGRLDGRTATTHWAAADLLARSFPAITVDPDALFVTSAEITTSAGAAAGIDMLLHVVREDHGSAIATDTARTCVVPAWRDGGQRQFIKQPVPQHPEDHLGDTMDWALERLDEPLTVDQLAAHARMSRRTFTRKFRAATGTTATTWIIRQRLELARNLLETTDRTIDDIAHTSGMGSASSLRNHLRRNLGVSPASYRTTFHTPDPPEPSTMS</sequence>
<dbReference type="PANTHER" id="PTHR43130">
    <property type="entry name" value="ARAC-FAMILY TRANSCRIPTIONAL REGULATOR"/>
    <property type="match status" value="1"/>
</dbReference>
<feature type="region of interest" description="Disordered" evidence="3">
    <location>
        <begin position="309"/>
        <end position="329"/>
    </location>
</feature>
<dbReference type="Pfam" id="PF12833">
    <property type="entry name" value="HTH_18"/>
    <property type="match status" value="1"/>
</dbReference>
<comment type="caution">
    <text evidence="5">The sequence shown here is derived from an EMBL/GenBank/DDBJ whole genome shotgun (WGS) entry which is preliminary data.</text>
</comment>
<evidence type="ECO:0000256" key="1">
    <source>
        <dbReference type="ARBA" id="ARBA00023015"/>
    </source>
</evidence>
<dbReference type="Gene3D" id="3.40.50.880">
    <property type="match status" value="1"/>
</dbReference>
<dbReference type="InterPro" id="IPR009057">
    <property type="entry name" value="Homeodomain-like_sf"/>
</dbReference>
<dbReference type="Gene3D" id="1.10.10.60">
    <property type="entry name" value="Homeodomain-like"/>
    <property type="match status" value="1"/>
</dbReference>
<evidence type="ECO:0000313" key="6">
    <source>
        <dbReference type="Proteomes" id="UP000527616"/>
    </source>
</evidence>
<name>A0A7Z0D6F9_9ACTN</name>
<evidence type="ECO:0000256" key="2">
    <source>
        <dbReference type="ARBA" id="ARBA00023163"/>
    </source>
</evidence>
<evidence type="ECO:0000313" key="5">
    <source>
        <dbReference type="EMBL" id="NYI69767.1"/>
    </source>
</evidence>
<keyword evidence="6" id="KW-1185">Reference proteome</keyword>
<dbReference type="AlphaFoldDB" id="A0A7Z0D6F9"/>
<accession>A0A7Z0D6F9</accession>
<dbReference type="RefSeq" id="WP_179443798.1">
    <property type="nucleotide sequence ID" value="NZ_JACBZS010000001.1"/>
</dbReference>
<dbReference type="SUPFAM" id="SSF52317">
    <property type="entry name" value="Class I glutamine amidotransferase-like"/>
    <property type="match status" value="1"/>
</dbReference>
<evidence type="ECO:0000259" key="4">
    <source>
        <dbReference type="PROSITE" id="PS01124"/>
    </source>
</evidence>
<dbReference type="InterPro" id="IPR052158">
    <property type="entry name" value="INH-QAR"/>
</dbReference>
<proteinExistence type="predicted"/>
<organism evidence="5 6">
    <name type="scientific">Naumannella cuiyingiana</name>
    <dbReference type="NCBI Taxonomy" id="1347891"/>
    <lineage>
        <taxon>Bacteria</taxon>
        <taxon>Bacillati</taxon>
        <taxon>Actinomycetota</taxon>
        <taxon>Actinomycetes</taxon>
        <taxon>Propionibacteriales</taxon>
        <taxon>Propionibacteriaceae</taxon>
        <taxon>Naumannella</taxon>
    </lineage>
</organism>